<dbReference type="InterPro" id="IPR044643">
    <property type="entry name" value="TrpF_fam"/>
</dbReference>
<keyword evidence="9 10" id="KW-0413">Isomerase</keyword>
<evidence type="ECO:0000256" key="2">
    <source>
        <dbReference type="ARBA" id="ARBA00004664"/>
    </source>
</evidence>
<evidence type="ECO:0000256" key="7">
    <source>
        <dbReference type="ARBA" id="ARBA00022822"/>
    </source>
</evidence>
<dbReference type="Pfam" id="PF00697">
    <property type="entry name" value="PRAI"/>
    <property type="match status" value="1"/>
</dbReference>
<gene>
    <name evidence="10" type="primary">trpF</name>
    <name evidence="12" type="ORF">C4B60_00125</name>
</gene>
<protein>
    <recommendedName>
        <fullName evidence="5 10">N-(5'-phosphoribosyl)anthranilate isomerase</fullName>
        <shortName evidence="10">PRAI</shortName>
        <ecNumber evidence="4 10">5.3.1.24</ecNumber>
    </recommendedName>
</protein>
<evidence type="ECO:0000256" key="8">
    <source>
        <dbReference type="ARBA" id="ARBA00023141"/>
    </source>
</evidence>
<keyword evidence="7 10" id="KW-0822">Tryptophan biosynthesis</keyword>
<evidence type="ECO:0000256" key="4">
    <source>
        <dbReference type="ARBA" id="ARBA00012572"/>
    </source>
</evidence>
<accession>A0A2S5GFX6</accession>
<dbReference type="GO" id="GO:0000162">
    <property type="term" value="P:L-tryptophan biosynthetic process"/>
    <property type="evidence" value="ECO:0007669"/>
    <property type="project" value="UniProtKB-UniRule"/>
</dbReference>
<comment type="similarity">
    <text evidence="3 10">Belongs to the TrpF family.</text>
</comment>
<dbReference type="OrthoDB" id="9786954at2"/>
<evidence type="ECO:0000259" key="11">
    <source>
        <dbReference type="Pfam" id="PF00697"/>
    </source>
</evidence>
<dbReference type="Gene3D" id="3.20.20.70">
    <property type="entry name" value="Aldolase class I"/>
    <property type="match status" value="1"/>
</dbReference>
<comment type="caution">
    <text evidence="12">The sequence shown here is derived from an EMBL/GenBank/DDBJ whole genome shotgun (WGS) entry which is preliminary data.</text>
</comment>
<dbReference type="UniPathway" id="UPA00035">
    <property type="reaction ID" value="UER00042"/>
</dbReference>
<dbReference type="EMBL" id="PREZ01000001">
    <property type="protein sequence ID" value="PPA71821.1"/>
    <property type="molecule type" value="Genomic_DNA"/>
</dbReference>
<feature type="domain" description="N-(5'phosphoribosyl) anthranilate isomerase (PRAI)" evidence="11">
    <location>
        <begin position="3"/>
        <end position="196"/>
    </location>
</feature>
<dbReference type="InterPro" id="IPR001240">
    <property type="entry name" value="PRAI_dom"/>
</dbReference>
<comment type="catalytic activity">
    <reaction evidence="1 10">
        <text>N-(5-phospho-beta-D-ribosyl)anthranilate = 1-(2-carboxyphenylamino)-1-deoxy-D-ribulose 5-phosphate</text>
        <dbReference type="Rhea" id="RHEA:21540"/>
        <dbReference type="ChEBI" id="CHEBI:18277"/>
        <dbReference type="ChEBI" id="CHEBI:58613"/>
        <dbReference type="EC" id="5.3.1.24"/>
    </reaction>
</comment>
<dbReference type="SUPFAM" id="SSF51366">
    <property type="entry name" value="Ribulose-phoshate binding barrel"/>
    <property type="match status" value="1"/>
</dbReference>
<reference evidence="12 13" key="1">
    <citation type="submission" date="2018-02" db="EMBL/GenBank/DDBJ databases">
        <title>Jeotgalibacillus proteolyticum sp. nov. a protease producing bacterium isolated from ocean sediments of Laizhou Bay.</title>
        <authorList>
            <person name="Li Y."/>
        </authorList>
    </citation>
    <scope>NUCLEOTIDE SEQUENCE [LARGE SCALE GENOMIC DNA]</scope>
    <source>
        <strain evidence="12 13">22-7</strain>
    </source>
</reference>
<dbReference type="Proteomes" id="UP000239047">
    <property type="component" value="Unassembled WGS sequence"/>
</dbReference>
<evidence type="ECO:0000256" key="3">
    <source>
        <dbReference type="ARBA" id="ARBA00007571"/>
    </source>
</evidence>
<evidence type="ECO:0000256" key="10">
    <source>
        <dbReference type="HAMAP-Rule" id="MF_00135"/>
    </source>
</evidence>
<keyword evidence="13" id="KW-1185">Reference proteome</keyword>
<evidence type="ECO:0000256" key="9">
    <source>
        <dbReference type="ARBA" id="ARBA00023235"/>
    </source>
</evidence>
<evidence type="ECO:0000256" key="6">
    <source>
        <dbReference type="ARBA" id="ARBA00022605"/>
    </source>
</evidence>
<dbReference type="PANTHER" id="PTHR42894:SF1">
    <property type="entry name" value="N-(5'-PHOSPHORIBOSYL)ANTHRANILATE ISOMERASE"/>
    <property type="match status" value="1"/>
</dbReference>
<sequence length="199" mass="21688">MKVKICGLQEPEHVKAAVLAGADYVGFVFAPSKRRITFEQAEKLALLVPGDVKRVGVFVNPSQEEIDLAVKAGRLDIIQLHGEETPEFCLKQKKPVMKAFSIKTREDIEKTAFYPVSYHLVDAPATEYKGGGGKVFDWELLQDTHQSSPLFLAGGLNADNVVQAVSTIQPYAVDVSSGVETDGIKDIDKINAFIQAAKA</sequence>
<evidence type="ECO:0000313" key="13">
    <source>
        <dbReference type="Proteomes" id="UP000239047"/>
    </source>
</evidence>
<keyword evidence="6 10" id="KW-0028">Amino-acid biosynthesis</keyword>
<proteinExistence type="inferred from homology"/>
<keyword evidence="8 10" id="KW-0057">Aromatic amino acid biosynthesis</keyword>
<dbReference type="NCBIfam" id="NF002298">
    <property type="entry name" value="PRK01222.1-4"/>
    <property type="match status" value="1"/>
</dbReference>
<organism evidence="12 13">
    <name type="scientific">Jeotgalibacillus proteolyticus</name>
    <dbReference type="NCBI Taxonomy" id="2082395"/>
    <lineage>
        <taxon>Bacteria</taxon>
        <taxon>Bacillati</taxon>
        <taxon>Bacillota</taxon>
        <taxon>Bacilli</taxon>
        <taxon>Bacillales</taxon>
        <taxon>Caryophanaceae</taxon>
        <taxon>Jeotgalibacillus</taxon>
    </lineage>
</organism>
<dbReference type="InterPro" id="IPR013785">
    <property type="entry name" value="Aldolase_TIM"/>
</dbReference>
<dbReference type="NCBIfam" id="NF002300">
    <property type="entry name" value="PRK01222.1-7"/>
    <property type="match status" value="1"/>
</dbReference>
<dbReference type="EC" id="5.3.1.24" evidence="4 10"/>
<dbReference type="InterPro" id="IPR011060">
    <property type="entry name" value="RibuloseP-bd_barrel"/>
</dbReference>
<dbReference type="FunFam" id="3.20.20.70:FF:000075">
    <property type="entry name" value="Tryptophan biosynthesis protein TRP1"/>
    <property type="match status" value="1"/>
</dbReference>
<evidence type="ECO:0000256" key="1">
    <source>
        <dbReference type="ARBA" id="ARBA00001164"/>
    </source>
</evidence>
<dbReference type="HAMAP" id="MF_00135">
    <property type="entry name" value="PRAI"/>
    <property type="match status" value="1"/>
</dbReference>
<name>A0A2S5GFX6_9BACL</name>
<dbReference type="PANTHER" id="PTHR42894">
    <property type="entry name" value="N-(5'-PHOSPHORIBOSYL)ANTHRANILATE ISOMERASE"/>
    <property type="match status" value="1"/>
</dbReference>
<evidence type="ECO:0000313" key="12">
    <source>
        <dbReference type="EMBL" id="PPA71821.1"/>
    </source>
</evidence>
<dbReference type="GO" id="GO:0004640">
    <property type="term" value="F:phosphoribosylanthranilate isomerase activity"/>
    <property type="evidence" value="ECO:0007669"/>
    <property type="project" value="UniProtKB-UniRule"/>
</dbReference>
<dbReference type="RefSeq" id="WP_104055516.1">
    <property type="nucleotide sequence ID" value="NZ_PREZ01000001.1"/>
</dbReference>
<dbReference type="CDD" id="cd00405">
    <property type="entry name" value="PRAI"/>
    <property type="match status" value="1"/>
</dbReference>
<evidence type="ECO:0000256" key="5">
    <source>
        <dbReference type="ARBA" id="ARBA00022272"/>
    </source>
</evidence>
<dbReference type="AlphaFoldDB" id="A0A2S5GFX6"/>
<comment type="pathway">
    <text evidence="2 10">Amino-acid biosynthesis; L-tryptophan biosynthesis; L-tryptophan from chorismate: step 3/5.</text>
</comment>